<reference evidence="6 7" key="1">
    <citation type="submission" date="2020-04" db="EMBL/GenBank/DDBJ databases">
        <authorList>
            <person name="De Canck E."/>
        </authorList>
    </citation>
    <scope>NUCLEOTIDE SEQUENCE [LARGE SCALE GENOMIC DNA]</scope>
    <source>
        <strain evidence="6 7">LMG 6000</strain>
    </source>
</reference>
<dbReference type="InterPro" id="IPR036388">
    <property type="entry name" value="WH-like_DNA-bd_sf"/>
</dbReference>
<dbReference type="PROSITE" id="PS50931">
    <property type="entry name" value="HTH_LYSR"/>
    <property type="match status" value="1"/>
</dbReference>
<evidence type="ECO:0000256" key="3">
    <source>
        <dbReference type="ARBA" id="ARBA00023125"/>
    </source>
</evidence>
<evidence type="ECO:0000313" key="6">
    <source>
        <dbReference type="EMBL" id="CAB3932420.1"/>
    </source>
</evidence>
<dbReference type="PANTHER" id="PTHR30118:SF15">
    <property type="entry name" value="TRANSCRIPTIONAL REGULATORY PROTEIN"/>
    <property type="match status" value="1"/>
</dbReference>
<keyword evidence="3" id="KW-0238">DNA-binding</keyword>
<dbReference type="InterPro" id="IPR005119">
    <property type="entry name" value="LysR_subst-bd"/>
</dbReference>
<evidence type="ECO:0000256" key="4">
    <source>
        <dbReference type="ARBA" id="ARBA00023163"/>
    </source>
</evidence>
<sequence>MAASFARRAMLGHMKPLDLNLLLTLDVLIQEGSVVGAARRLNLSTPAMSRSLARIREAVGDPVLVRSGRGLAPTPRALALHAQVRHVIEQAQAVFTAFGEDVNLATLTRVFTLRANDVFVGGYGGRLREHLRRYAPRAVLRFVSEGNHDADALSGDADLYIGSSQKFGADIKVQTLFTTAFCGLARKEHPIFKAPITPQRFCAYDHVSVSRRGRARGPIDDTLEELGLARHVSLITPTFHAAIFALADSDLVLPSMPENLMPGVERLGLKLHAFQVPVPMRPVALVQAWPPRLDSDPAHRWLRQTIKQVCGTPPEALSTP</sequence>
<name>A0A6S7F8U8_9BURK</name>
<evidence type="ECO:0000313" key="7">
    <source>
        <dbReference type="Proteomes" id="UP000494183"/>
    </source>
</evidence>
<dbReference type="EMBL" id="CADILH010000004">
    <property type="protein sequence ID" value="CAB3932420.1"/>
    <property type="molecule type" value="Genomic_DNA"/>
</dbReference>
<keyword evidence="4" id="KW-0804">Transcription</keyword>
<dbReference type="InterPro" id="IPR036390">
    <property type="entry name" value="WH_DNA-bd_sf"/>
</dbReference>
<evidence type="ECO:0000256" key="1">
    <source>
        <dbReference type="ARBA" id="ARBA00009437"/>
    </source>
</evidence>
<dbReference type="Gene3D" id="1.10.10.10">
    <property type="entry name" value="Winged helix-like DNA-binding domain superfamily/Winged helix DNA-binding domain"/>
    <property type="match status" value="1"/>
</dbReference>
<accession>A0A6S7F8U8</accession>
<proteinExistence type="inferred from homology"/>
<comment type="similarity">
    <text evidence="1">Belongs to the LysR transcriptional regulatory family.</text>
</comment>
<dbReference type="GO" id="GO:0003677">
    <property type="term" value="F:DNA binding"/>
    <property type="evidence" value="ECO:0007669"/>
    <property type="project" value="UniProtKB-KW"/>
</dbReference>
<feature type="domain" description="HTH lysR-type" evidence="5">
    <location>
        <begin position="17"/>
        <end position="74"/>
    </location>
</feature>
<evidence type="ECO:0000256" key="2">
    <source>
        <dbReference type="ARBA" id="ARBA00023015"/>
    </source>
</evidence>
<dbReference type="InterPro" id="IPR000847">
    <property type="entry name" value="LysR_HTH_N"/>
</dbReference>
<evidence type="ECO:0000259" key="5">
    <source>
        <dbReference type="PROSITE" id="PS50931"/>
    </source>
</evidence>
<dbReference type="InterPro" id="IPR050389">
    <property type="entry name" value="LysR-type_TF"/>
</dbReference>
<dbReference type="SUPFAM" id="SSF53850">
    <property type="entry name" value="Periplasmic binding protein-like II"/>
    <property type="match status" value="1"/>
</dbReference>
<dbReference type="AlphaFoldDB" id="A0A6S7F8U8"/>
<organism evidence="6 7">
    <name type="scientific">Achromobacter insolitus</name>
    <dbReference type="NCBI Taxonomy" id="217204"/>
    <lineage>
        <taxon>Bacteria</taxon>
        <taxon>Pseudomonadati</taxon>
        <taxon>Pseudomonadota</taxon>
        <taxon>Betaproteobacteria</taxon>
        <taxon>Burkholderiales</taxon>
        <taxon>Alcaligenaceae</taxon>
        <taxon>Achromobacter</taxon>
    </lineage>
</organism>
<gene>
    <name evidence="6" type="primary">nodD2_2</name>
    <name evidence="6" type="ORF">LMG6000_02583</name>
</gene>
<dbReference type="Proteomes" id="UP000494183">
    <property type="component" value="Unassembled WGS sequence"/>
</dbReference>
<dbReference type="Pfam" id="PF00126">
    <property type="entry name" value="HTH_1"/>
    <property type="match status" value="1"/>
</dbReference>
<dbReference type="CDD" id="cd08460">
    <property type="entry name" value="PBP2_DntR_like_1"/>
    <property type="match status" value="1"/>
</dbReference>
<dbReference type="SUPFAM" id="SSF46785">
    <property type="entry name" value="Winged helix' DNA-binding domain"/>
    <property type="match status" value="1"/>
</dbReference>
<dbReference type="PANTHER" id="PTHR30118">
    <property type="entry name" value="HTH-TYPE TRANSCRIPTIONAL REGULATOR LEUO-RELATED"/>
    <property type="match status" value="1"/>
</dbReference>
<dbReference type="GO" id="GO:0003700">
    <property type="term" value="F:DNA-binding transcription factor activity"/>
    <property type="evidence" value="ECO:0007669"/>
    <property type="project" value="InterPro"/>
</dbReference>
<protein>
    <submittedName>
        <fullName evidence="6">Nodulation protein D 2</fullName>
    </submittedName>
</protein>
<keyword evidence="2" id="KW-0805">Transcription regulation</keyword>
<keyword evidence="7" id="KW-1185">Reference proteome</keyword>
<dbReference type="Gene3D" id="3.40.190.10">
    <property type="entry name" value="Periplasmic binding protein-like II"/>
    <property type="match status" value="2"/>
</dbReference>
<dbReference type="Pfam" id="PF03466">
    <property type="entry name" value="LysR_substrate"/>
    <property type="match status" value="1"/>
</dbReference>